<evidence type="ECO:0000259" key="2">
    <source>
        <dbReference type="PROSITE" id="PS50106"/>
    </source>
</evidence>
<dbReference type="CDD" id="cd05483">
    <property type="entry name" value="retropepsin_like_bacteria"/>
    <property type="match status" value="1"/>
</dbReference>
<dbReference type="EMBL" id="FQYP01000003">
    <property type="protein sequence ID" value="SHI79459.1"/>
    <property type="molecule type" value="Genomic_DNA"/>
</dbReference>
<dbReference type="GO" id="GO:0006508">
    <property type="term" value="P:proteolysis"/>
    <property type="evidence" value="ECO:0007669"/>
    <property type="project" value="UniProtKB-KW"/>
</dbReference>
<dbReference type="InterPro" id="IPR021109">
    <property type="entry name" value="Peptidase_aspartic_dom_sf"/>
</dbReference>
<keyword evidence="3" id="KW-0378">Hydrolase</keyword>
<proteinExistence type="predicted"/>
<dbReference type="Proteomes" id="UP000184432">
    <property type="component" value="Unassembled WGS sequence"/>
</dbReference>
<organism evidence="3 4">
    <name type="scientific">Aquimarina spongiae</name>
    <dbReference type="NCBI Taxonomy" id="570521"/>
    <lineage>
        <taxon>Bacteria</taxon>
        <taxon>Pseudomonadati</taxon>
        <taxon>Bacteroidota</taxon>
        <taxon>Flavobacteriia</taxon>
        <taxon>Flavobacteriales</taxon>
        <taxon>Flavobacteriaceae</taxon>
        <taxon>Aquimarina</taxon>
    </lineage>
</organism>
<dbReference type="InterPro" id="IPR001478">
    <property type="entry name" value="PDZ"/>
</dbReference>
<dbReference type="PROSITE" id="PS50106">
    <property type="entry name" value="PDZ"/>
    <property type="match status" value="1"/>
</dbReference>
<dbReference type="OrthoDB" id="3521766at2"/>
<evidence type="ECO:0000313" key="4">
    <source>
        <dbReference type="Proteomes" id="UP000184432"/>
    </source>
</evidence>
<dbReference type="AlphaFoldDB" id="A0A1M6E229"/>
<feature type="domain" description="PDZ" evidence="2">
    <location>
        <begin position="295"/>
        <end position="373"/>
    </location>
</feature>
<reference evidence="4" key="1">
    <citation type="submission" date="2016-11" db="EMBL/GenBank/DDBJ databases">
        <authorList>
            <person name="Varghese N."/>
            <person name="Submissions S."/>
        </authorList>
    </citation>
    <scope>NUCLEOTIDE SEQUENCE [LARGE SCALE GENOMIC DNA]</scope>
    <source>
        <strain evidence="4">DSM 22623</strain>
    </source>
</reference>
<dbReference type="InterPro" id="IPR034122">
    <property type="entry name" value="Retropepsin-like_bacterial"/>
</dbReference>
<accession>A0A1M6E229</accession>
<dbReference type="InterPro" id="IPR036034">
    <property type="entry name" value="PDZ_sf"/>
</dbReference>
<dbReference type="GO" id="GO:0008233">
    <property type="term" value="F:peptidase activity"/>
    <property type="evidence" value="ECO:0007669"/>
    <property type="project" value="UniProtKB-KW"/>
</dbReference>
<evidence type="ECO:0000256" key="1">
    <source>
        <dbReference type="SAM" id="SignalP"/>
    </source>
</evidence>
<dbReference type="SMART" id="SM00228">
    <property type="entry name" value="PDZ"/>
    <property type="match status" value="1"/>
</dbReference>
<sequence>MNRFFLIIILCIGSSLQAQVATIPFEKKELVFIKVKVNQHQEPLHFVFDTGASTAVLDSEVAKRLGIQSNYSQNTRGANGSEVYQIATGQSITIENIKFQNVNLVLVDLKELAQRTGTRLEGIIGYDVLKKFVTQMDFETHTIKLYTSSKEIPDRNTYQELPLQFKRGPIPQIEVDFVLKDGSTESGSFLFDSGANLTVAFNTPFAKKNNIKSRTGKTITAKARGLTKTSMFTIGAAQKLSIANNDFLDLPIDISETKTGVSGSSAYDGILGAKIINRFNMILDYQDKIWYFKPNVTFKKPFYFPMSGISIKLVGDQILVGHVIENSEAYRLGIREGDELLAINEYTGKDLSVWRNHLRKDQEKVTLKVKKERSEEVEQVTILLKRLL</sequence>
<gene>
    <name evidence="3" type="ORF">SAMN04488508_103163</name>
</gene>
<dbReference type="STRING" id="570521.SAMN04488508_103163"/>
<dbReference type="Gene3D" id="2.40.70.10">
    <property type="entry name" value="Acid Proteases"/>
    <property type="match status" value="2"/>
</dbReference>
<dbReference type="SUPFAM" id="SSF50156">
    <property type="entry name" value="PDZ domain-like"/>
    <property type="match status" value="1"/>
</dbReference>
<dbReference type="Gene3D" id="2.30.42.10">
    <property type="match status" value="1"/>
</dbReference>
<dbReference type="Pfam" id="PF13650">
    <property type="entry name" value="Asp_protease_2"/>
    <property type="match status" value="1"/>
</dbReference>
<keyword evidence="4" id="KW-1185">Reference proteome</keyword>
<keyword evidence="3" id="KW-0645">Protease</keyword>
<evidence type="ECO:0000313" key="3">
    <source>
        <dbReference type="EMBL" id="SHI79459.1"/>
    </source>
</evidence>
<dbReference type="RefSeq" id="WP_073315523.1">
    <property type="nucleotide sequence ID" value="NZ_FQYP01000003.1"/>
</dbReference>
<feature type="chain" id="PRO_5012951763" evidence="1">
    <location>
        <begin position="21"/>
        <end position="388"/>
    </location>
</feature>
<protein>
    <submittedName>
        <fullName evidence="3">Aspartyl protease</fullName>
    </submittedName>
</protein>
<name>A0A1M6E229_9FLAO</name>
<keyword evidence="1" id="KW-0732">Signal</keyword>
<dbReference type="SUPFAM" id="SSF50630">
    <property type="entry name" value="Acid proteases"/>
    <property type="match status" value="1"/>
</dbReference>
<feature type="signal peptide" evidence="1">
    <location>
        <begin position="1"/>
        <end position="20"/>
    </location>
</feature>